<dbReference type="Gene3D" id="3.40.1390.30">
    <property type="entry name" value="NIF3 (NGG1p interacting factor 3)-like"/>
    <property type="match status" value="2"/>
</dbReference>
<evidence type="ECO:0000256" key="2">
    <source>
        <dbReference type="ARBA" id="ARBA00011643"/>
    </source>
</evidence>
<sequence>MLVRDVMAQMERMYPAALQESWDSNGLIVGEPNQVVESILLAVDPVPQTVEQAVEGNYDMLITHHPLYLRGTNSVSCTDYKGRMVHELIRANVSLMNAHTNADAAARGVAWSLAHALGFEGTPFEPQESQKTTQLVGLGRYADLEEETTLGEFAARVAQALPAGPHGIYVGAPYGADGSMPIKRVAVSGGAGDSFLQKVRELGTDVYVTADLRHHPASEHLSEGKPALISGSHWATEWLWLPNLQDDLQAALPGVQVDLSRTCTEPWQEHKRTLG</sequence>
<name>A0ABU3IC15_9ACTO</name>
<dbReference type="InterPro" id="IPR002678">
    <property type="entry name" value="DUF34/NIF3"/>
</dbReference>
<dbReference type="PANTHER" id="PTHR13799:SF14">
    <property type="entry name" value="GTP CYCLOHYDROLASE 1 TYPE 2 HOMOLOG"/>
    <property type="match status" value="1"/>
</dbReference>
<dbReference type="InterPro" id="IPR036069">
    <property type="entry name" value="DUF34/NIF3_sf"/>
</dbReference>
<comment type="similarity">
    <text evidence="1">Belongs to the GTP cyclohydrolase I type 2/NIF3 family.</text>
</comment>
<accession>A0ABU3IC15</accession>
<comment type="caution">
    <text evidence="5">The sequence shown here is derived from an EMBL/GenBank/DDBJ whole genome shotgun (WGS) entry which is preliminary data.</text>
</comment>
<dbReference type="RefSeq" id="WP_313274072.1">
    <property type="nucleotide sequence ID" value="NZ_JASXSX010000003.1"/>
</dbReference>
<proteinExistence type="inferred from homology"/>
<dbReference type="NCBIfam" id="TIGR00486">
    <property type="entry name" value="YbgI_SA1388"/>
    <property type="match status" value="1"/>
</dbReference>
<organism evidence="5 6">
    <name type="scientific">Gleimia hominis</name>
    <dbReference type="NCBI Taxonomy" id="595468"/>
    <lineage>
        <taxon>Bacteria</taxon>
        <taxon>Bacillati</taxon>
        <taxon>Actinomycetota</taxon>
        <taxon>Actinomycetes</taxon>
        <taxon>Actinomycetales</taxon>
        <taxon>Actinomycetaceae</taxon>
        <taxon>Gleimia</taxon>
    </lineage>
</organism>
<evidence type="ECO:0000256" key="3">
    <source>
        <dbReference type="ARBA" id="ARBA00022112"/>
    </source>
</evidence>
<dbReference type="EMBL" id="JASXSX010000003">
    <property type="protein sequence ID" value="MDT3767896.1"/>
    <property type="molecule type" value="Genomic_DNA"/>
</dbReference>
<evidence type="ECO:0000256" key="4">
    <source>
        <dbReference type="ARBA" id="ARBA00022723"/>
    </source>
</evidence>
<dbReference type="Pfam" id="PF01784">
    <property type="entry name" value="DUF34_NIF3"/>
    <property type="match status" value="1"/>
</dbReference>
<dbReference type="SUPFAM" id="SSF102705">
    <property type="entry name" value="NIF3 (NGG1p interacting factor 3)-like"/>
    <property type="match status" value="1"/>
</dbReference>
<evidence type="ECO:0000256" key="1">
    <source>
        <dbReference type="ARBA" id="ARBA00006964"/>
    </source>
</evidence>
<dbReference type="Proteomes" id="UP001247542">
    <property type="component" value="Unassembled WGS sequence"/>
</dbReference>
<keyword evidence="4" id="KW-0479">Metal-binding</keyword>
<evidence type="ECO:0000313" key="6">
    <source>
        <dbReference type="Proteomes" id="UP001247542"/>
    </source>
</evidence>
<protein>
    <recommendedName>
        <fullName evidence="3">GTP cyclohydrolase 1 type 2 homolog</fullName>
    </recommendedName>
</protein>
<comment type="subunit">
    <text evidence="2">Homohexamer.</text>
</comment>
<keyword evidence="6" id="KW-1185">Reference proteome</keyword>
<reference evidence="5 6" key="1">
    <citation type="submission" date="2023-06" db="EMBL/GenBank/DDBJ databases">
        <title>Draft genome sequence of Gleimia hominis type strain CCUG 57540T.</title>
        <authorList>
            <person name="Salva-Serra F."/>
            <person name="Cardew S."/>
            <person name="Jensie Markopoulos S."/>
            <person name="Ohlen M."/>
            <person name="Inganas E."/>
            <person name="Svensson-Stadler L."/>
            <person name="Moore E.R.B."/>
        </authorList>
    </citation>
    <scope>NUCLEOTIDE SEQUENCE [LARGE SCALE GENOMIC DNA]</scope>
    <source>
        <strain evidence="5 6">CCUG 57540</strain>
    </source>
</reference>
<evidence type="ECO:0000313" key="5">
    <source>
        <dbReference type="EMBL" id="MDT3767896.1"/>
    </source>
</evidence>
<gene>
    <name evidence="5" type="ORF">QS713_07465</name>
</gene>
<dbReference type="PANTHER" id="PTHR13799">
    <property type="entry name" value="NGG1 INTERACTING FACTOR 3"/>
    <property type="match status" value="1"/>
</dbReference>